<sequence length="487" mass="52953">MMSFSCRFRYRYQYRQVLVLILLVESAVPAYADLQQEMDSMFGTMTNYTAPTAHLGQRRGVITGGSLVTRNGITNTNLVSFVPPSFSAGCGGIDLFAGSFSFINFNQFVQLMRNVAGNAAGYAFQLAVGAMCPWCASVMTDLQKKIQEMNQMFSNSCRLAQGLVNDTVKAFDLQSKTNLSNASFTQGISDVFSSWTNTSTLGDPVQQIKQNDPTDMTKIIQGNLVWRALVNQNAGGWFRFGGNSLLEAAMSISGTVIVDAPQAAPDGKGENNAISAPPPVLRIKDLMYGNDADNSYQTVRMYTCSDGHDADQCLKPMVQNVNLVGLKQRVMDILLGSANSGNGLIYKFSTNSGQITDSEKAFMQTVPDAIGGMIHNLAREDAGIAKLWAEEAAPVIALELAQLIVNDLLTAVQTAAHMNDHAYAKLLMDALKDAREQIQDEYVTIAGRYGNPQTLMAFYQQLMTTVKPKHYGTVAQLPASGTAWPTP</sequence>
<feature type="signal peptide" evidence="1">
    <location>
        <begin position="1"/>
        <end position="32"/>
    </location>
</feature>
<evidence type="ECO:0000256" key="1">
    <source>
        <dbReference type="SAM" id="SignalP"/>
    </source>
</evidence>
<keyword evidence="1" id="KW-0732">Signal</keyword>
<proteinExistence type="predicted"/>
<dbReference type="Pfam" id="PF06122">
    <property type="entry name" value="TraH"/>
    <property type="match status" value="1"/>
</dbReference>
<reference evidence="3" key="1">
    <citation type="submission" date="2016-03" db="EMBL/GenBank/DDBJ databases">
        <authorList>
            <person name="Heylen K."/>
            <person name="De Vos P."/>
            <person name="Vekeman B."/>
        </authorList>
    </citation>
    <scope>NUCLEOTIDE SEQUENCE [LARGE SCALE GENOMIC DNA]</scope>
    <source>
        <strain evidence="3">R-45363</strain>
    </source>
</reference>
<dbReference type="AlphaFoldDB" id="A0A177M0Q9"/>
<feature type="chain" id="PRO_5008067511" evidence="1">
    <location>
        <begin position="33"/>
        <end position="487"/>
    </location>
</feature>
<accession>A0A177M0Q9</accession>
<dbReference type="RefSeq" id="WP_064010152.1">
    <property type="nucleotide sequence ID" value="NZ_LUUG01000107.1"/>
</dbReference>
<dbReference type="EMBL" id="LUUG01000107">
    <property type="protein sequence ID" value="OAH98812.1"/>
    <property type="molecule type" value="Genomic_DNA"/>
</dbReference>
<protein>
    <submittedName>
        <fullName evidence="2">Conjugal transfer protein</fullName>
    </submittedName>
</protein>
<dbReference type="InterPro" id="IPR010927">
    <property type="entry name" value="T4SS_TraH"/>
</dbReference>
<name>A0A177M0Q9_METMH</name>
<dbReference type="Proteomes" id="UP000078090">
    <property type="component" value="Unassembled WGS sequence"/>
</dbReference>
<dbReference type="OrthoDB" id="9797479at2"/>
<comment type="caution">
    <text evidence="2">The sequence shown here is derived from an EMBL/GenBank/DDBJ whole genome shotgun (WGS) entry which is preliminary data.</text>
</comment>
<gene>
    <name evidence="2" type="ORF">A1332_20035</name>
</gene>
<evidence type="ECO:0000313" key="2">
    <source>
        <dbReference type="EMBL" id="OAH98812.1"/>
    </source>
</evidence>
<evidence type="ECO:0000313" key="3">
    <source>
        <dbReference type="Proteomes" id="UP000078090"/>
    </source>
</evidence>
<organism evidence="2 3">
    <name type="scientific">Methylomonas methanica</name>
    <dbReference type="NCBI Taxonomy" id="421"/>
    <lineage>
        <taxon>Bacteria</taxon>
        <taxon>Pseudomonadati</taxon>
        <taxon>Pseudomonadota</taxon>
        <taxon>Gammaproteobacteria</taxon>
        <taxon>Methylococcales</taxon>
        <taxon>Methylococcaceae</taxon>
        <taxon>Methylomonas</taxon>
    </lineage>
</organism>